<feature type="domain" description="Bacterial transcriptional activator" evidence="1">
    <location>
        <begin position="836"/>
        <end position="982"/>
    </location>
</feature>
<comment type="caution">
    <text evidence="2">The sequence shown here is derived from an EMBL/GenBank/DDBJ whole genome shotgun (WGS) entry which is preliminary data.</text>
</comment>
<evidence type="ECO:0000259" key="1">
    <source>
        <dbReference type="SMART" id="SM01043"/>
    </source>
</evidence>
<dbReference type="SUPFAM" id="SSF48452">
    <property type="entry name" value="TPR-like"/>
    <property type="match status" value="1"/>
</dbReference>
<sequence length="999" mass="106644">MWEPTIVPRSLDVELPRLRLVDRLAGRWERPVTVVVAGAGFGKTTVVAQAVRAHLLEPRGVDVWVGCAPVHESAEALAGALLQALQGVGAARGARGVVDAVVRMAPLDVCLVLDDVHEIPSGSPGAGLLAELVRNLPATAHLVLCGRELPELPLARREAAGEVLRVGVEELSFTGTEVRALGRALGRDPALAGAVRGWPALVRLAFAAGPAAPWRYAREEIIARLPEDHRAALVALAALHTATDDEVAAVTGEPVALADLARRVPLVCVLEDGRYRAHELWAQALSAETRRLHRRAAEVLTARGDLARAGALAQRSGDWELLAELAVVLVNTTLSALPDVTARRWLDWVPDSARDAPAFLLLQAAVLHARDFADPRIDPLLDRAWQGLKHTAVLGQAVITAHSRADLPRLAELARRAGELRGAPTAIALVLRHSVAATVAEVGGDPEAALAEIERAPVVDVPRPVALATVRFHYHCLNMCGRAGEAADLADSALADADEQHLRLNGPVARWFDGDPADLALLRGAPLDGTARDCFVSAAFQAVIAACCGDAGDWCPLPCGDPAGHDNPRDAVLACAARAAVAVGGGDEAVARRTFAEHLARWPVADRFHERHLRRFLALGYVLSDGLRAVWDRTELGPSHAKARAAARALVLARSGDVGPATRLPFEHALCFLPLPWSVELAARLAAVGDLGLGGWLADVLGPVVHRWLRSATPRAGAARLLAAVPPPPATRTRVDVLGAMRVTRDGAPVDPPELRRVRVRQLLGALVVRPAVTREQACGLLWPDLDPADAARNLRVTLTHLRRLLDPDRARGDASFHLRTTGDTIRLVRSRWLDVDLWRLDALSADVRAARAEGDLDRAKELLAEAVELWRGEPLPDLADLPDAEPGLEADRLRALHGRNLLDLGELCLVSGEPSRAGYLADRALARDPFAPRAHRLLLAAALKGRDPARVTAARATVEAALAQLGAPADGATALLLRQALPPTGDREQRGAVVSSWR</sequence>
<dbReference type="InterPro" id="IPR036388">
    <property type="entry name" value="WH-like_DNA-bd_sf"/>
</dbReference>
<reference evidence="3" key="1">
    <citation type="journal article" date="2019" name="Int. J. Syst. Evol. Microbiol.">
        <title>The Global Catalogue of Microorganisms (GCM) 10K type strain sequencing project: providing services to taxonomists for standard genome sequencing and annotation.</title>
        <authorList>
            <consortium name="The Broad Institute Genomics Platform"/>
            <consortium name="The Broad Institute Genome Sequencing Center for Infectious Disease"/>
            <person name="Wu L."/>
            <person name="Ma J."/>
        </authorList>
    </citation>
    <scope>NUCLEOTIDE SEQUENCE [LARGE SCALE GENOMIC DNA]</scope>
    <source>
        <strain evidence="3">JCM 3380</strain>
    </source>
</reference>
<accession>A0ABP3E7Z3</accession>
<dbReference type="Pfam" id="PF03704">
    <property type="entry name" value="BTAD"/>
    <property type="match status" value="1"/>
</dbReference>
<dbReference type="InterPro" id="IPR051677">
    <property type="entry name" value="AfsR-DnrI-RedD_regulator"/>
</dbReference>
<evidence type="ECO:0000313" key="2">
    <source>
        <dbReference type="EMBL" id="GAA0255402.1"/>
    </source>
</evidence>
<gene>
    <name evidence="2" type="ORF">GCM10010492_65290</name>
</gene>
<dbReference type="Pfam" id="PF25873">
    <property type="entry name" value="WHD_MalT"/>
    <property type="match status" value="1"/>
</dbReference>
<dbReference type="InterPro" id="IPR027417">
    <property type="entry name" value="P-loop_NTPase"/>
</dbReference>
<protein>
    <recommendedName>
        <fullName evidence="1">Bacterial transcriptional activator domain-containing protein</fullName>
    </recommendedName>
</protein>
<evidence type="ECO:0000313" key="3">
    <source>
        <dbReference type="Proteomes" id="UP001500416"/>
    </source>
</evidence>
<dbReference type="PANTHER" id="PTHR35807">
    <property type="entry name" value="TRANSCRIPTIONAL REGULATOR REDD-RELATED"/>
    <property type="match status" value="1"/>
</dbReference>
<dbReference type="Gene3D" id="1.10.10.10">
    <property type="entry name" value="Winged helix-like DNA-binding domain superfamily/Winged helix DNA-binding domain"/>
    <property type="match status" value="1"/>
</dbReference>
<proteinExistence type="predicted"/>
<dbReference type="Gene3D" id="1.25.40.10">
    <property type="entry name" value="Tetratricopeptide repeat domain"/>
    <property type="match status" value="1"/>
</dbReference>
<dbReference type="InterPro" id="IPR005158">
    <property type="entry name" value="BTAD"/>
</dbReference>
<name>A0ABP3E7Z3_9PSEU</name>
<dbReference type="PANTHER" id="PTHR35807:SF2">
    <property type="entry name" value="TRANSCRIPTIONAL ACTIVATOR DOMAIN"/>
    <property type="match status" value="1"/>
</dbReference>
<dbReference type="SMART" id="SM01043">
    <property type="entry name" value="BTAD"/>
    <property type="match status" value="1"/>
</dbReference>
<dbReference type="Proteomes" id="UP001500416">
    <property type="component" value="Unassembled WGS sequence"/>
</dbReference>
<dbReference type="SUPFAM" id="SSF52540">
    <property type="entry name" value="P-loop containing nucleoside triphosphate hydrolases"/>
    <property type="match status" value="1"/>
</dbReference>
<dbReference type="InterPro" id="IPR059106">
    <property type="entry name" value="WHD_MalT"/>
</dbReference>
<keyword evidence="3" id="KW-1185">Reference proteome</keyword>
<organism evidence="2 3">
    <name type="scientific">Saccharothrix mutabilis subsp. mutabilis</name>
    <dbReference type="NCBI Taxonomy" id="66855"/>
    <lineage>
        <taxon>Bacteria</taxon>
        <taxon>Bacillati</taxon>
        <taxon>Actinomycetota</taxon>
        <taxon>Actinomycetes</taxon>
        <taxon>Pseudonocardiales</taxon>
        <taxon>Pseudonocardiaceae</taxon>
        <taxon>Saccharothrix</taxon>
    </lineage>
</organism>
<dbReference type="Gene3D" id="3.40.50.300">
    <property type="entry name" value="P-loop containing nucleotide triphosphate hydrolases"/>
    <property type="match status" value="1"/>
</dbReference>
<dbReference type="InterPro" id="IPR011990">
    <property type="entry name" value="TPR-like_helical_dom_sf"/>
</dbReference>
<dbReference type="EMBL" id="BAAABU010000023">
    <property type="protein sequence ID" value="GAA0255402.1"/>
    <property type="molecule type" value="Genomic_DNA"/>
</dbReference>